<dbReference type="EMBL" id="JAGMUU010000017">
    <property type="protein sequence ID" value="KAH7134651.1"/>
    <property type="molecule type" value="Genomic_DNA"/>
</dbReference>
<name>A0A9P9EDP9_9HYPO</name>
<proteinExistence type="predicted"/>
<protein>
    <submittedName>
        <fullName evidence="1">Uncharacterized protein</fullName>
    </submittedName>
</protein>
<keyword evidence="2" id="KW-1185">Reference proteome</keyword>
<reference evidence="1" key="1">
    <citation type="journal article" date="2021" name="Nat. Commun.">
        <title>Genetic determinants of endophytism in the Arabidopsis root mycobiome.</title>
        <authorList>
            <person name="Mesny F."/>
            <person name="Miyauchi S."/>
            <person name="Thiergart T."/>
            <person name="Pickel B."/>
            <person name="Atanasova L."/>
            <person name="Karlsson M."/>
            <person name="Huettel B."/>
            <person name="Barry K.W."/>
            <person name="Haridas S."/>
            <person name="Chen C."/>
            <person name="Bauer D."/>
            <person name="Andreopoulos W."/>
            <person name="Pangilinan J."/>
            <person name="LaButti K."/>
            <person name="Riley R."/>
            <person name="Lipzen A."/>
            <person name="Clum A."/>
            <person name="Drula E."/>
            <person name="Henrissat B."/>
            <person name="Kohler A."/>
            <person name="Grigoriev I.V."/>
            <person name="Martin F.M."/>
            <person name="Hacquard S."/>
        </authorList>
    </citation>
    <scope>NUCLEOTIDE SEQUENCE</scope>
    <source>
        <strain evidence="1">MPI-CAGE-AT-0021</strain>
    </source>
</reference>
<comment type="caution">
    <text evidence="1">The sequence shown here is derived from an EMBL/GenBank/DDBJ whole genome shotgun (WGS) entry which is preliminary data.</text>
</comment>
<evidence type="ECO:0000313" key="1">
    <source>
        <dbReference type="EMBL" id="KAH7134651.1"/>
    </source>
</evidence>
<evidence type="ECO:0000313" key="2">
    <source>
        <dbReference type="Proteomes" id="UP000717696"/>
    </source>
</evidence>
<dbReference type="OrthoDB" id="5243768at2759"/>
<organism evidence="1 2">
    <name type="scientific">Dactylonectria estremocensis</name>
    <dbReference type="NCBI Taxonomy" id="1079267"/>
    <lineage>
        <taxon>Eukaryota</taxon>
        <taxon>Fungi</taxon>
        <taxon>Dikarya</taxon>
        <taxon>Ascomycota</taxon>
        <taxon>Pezizomycotina</taxon>
        <taxon>Sordariomycetes</taxon>
        <taxon>Hypocreomycetidae</taxon>
        <taxon>Hypocreales</taxon>
        <taxon>Nectriaceae</taxon>
        <taxon>Dactylonectria</taxon>
    </lineage>
</organism>
<accession>A0A9P9EDP9</accession>
<sequence length="199" mass="22693">MSPHLRPTQRESEETEYPSDNIMMENWNPLVKAIEAITRDSVFDSPSFNSSPAAFRSHWNDVFTRLQDSILLDPKIQQFLTTPPTNEFTITFFQKPEFAGCPCCLPHSISLQNDNGVAKGDFIQAFKEYMYGEHPPQIYFSHRLDASKREMEALVHSSDWMSGPGGGVYNGERPNIVVYCCEQEQFNEMIGGKKEAKTE</sequence>
<gene>
    <name evidence="1" type="ORF">B0J13DRAFT_86257</name>
</gene>
<dbReference type="Proteomes" id="UP000717696">
    <property type="component" value="Unassembled WGS sequence"/>
</dbReference>
<dbReference type="AlphaFoldDB" id="A0A9P9EDP9"/>